<evidence type="ECO:0000313" key="7">
    <source>
        <dbReference type="EMBL" id="CEF55185.1"/>
    </source>
</evidence>
<dbReference type="EC" id="1.3.1.74" evidence="7"/>
<dbReference type="PROSITE" id="PS50106">
    <property type="entry name" value="PDZ"/>
    <property type="match status" value="1"/>
</dbReference>
<reference evidence="8 10" key="3">
    <citation type="journal article" date="2020" name="Int. J. Syst. Evol. Microbiol.">
        <title>Novel acetic acid bacteria from cider fermentations: Acetobacter conturbans sp. nov. and Acetobacter fallax sp. nov.</title>
        <authorList>
            <person name="Sombolestani A.S."/>
            <person name="Cleenwerck I."/>
            <person name="Cnockaert M."/>
            <person name="Borremans W."/>
            <person name="Wieme A.D."/>
            <person name="De Vuyst L."/>
            <person name="Vandamme P."/>
        </authorList>
    </citation>
    <scope>NUCLEOTIDE SEQUENCE [LARGE SCALE GENOMIC DNA]</scope>
    <source>
        <strain evidence="8 10">LMG 23848</strain>
    </source>
</reference>
<dbReference type="RefSeq" id="WP_059023410.1">
    <property type="nucleotide sequence ID" value="NZ_LN609302.1"/>
</dbReference>
<evidence type="ECO:0000259" key="6">
    <source>
        <dbReference type="PROSITE" id="PS50106"/>
    </source>
</evidence>
<feature type="signal peptide" evidence="5">
    <location>
        <begin position="1"/>
        <end position="29"/>
    </location>
</feature>
<dbReference type="EMBL" id="WOTE01000001">
    <property type="protein sequence ID" value="NHO38616.1"/>
    <property type="molecule type" value="Genomic_DNA"/>
</dbReference>
<dbReference type="InterPro" id="IPR001940">
    <property type="entry name" value="Peptidase_S1C"/>
</dbReference>
<dbReference type="SUPFAM" id="SSF50494">
    <property type="entry name" value="Trypsin-like serine proteases"/>
    <property type="match status" value="1"/>
</dbReference>
<dbReference type="Proteomes" id="UP000657200">
    <property type="component" value="Unassembled WGS sequence"/>
</dbReference>
<dbReference type="STRING" id="431306.AGA_1222"/>
<evidence type="ECO:0000256" key="2">
    <source>
        <dbReference type="ARBA" id="ARBA00022670"/>
    </source>
</evidence>
<keyword evidence="3" id="KW-0378">Hydrolase</keyword>
<feature type="domain" description="PDZ" evidence="6">
    <location>
        <begin position="266"/>
        <end position="351"/>
    </location>
</feature>
<accession>A0A0U4YBK3</accession>
<dbReference type="Proteomes" id="UP000068250">
    <property type="component" value="Chromosome I"/>
</dbReference>
<evidence type="ECO:0000313" key="8">
    <source>
        <dbReference type="EMBL" id="NHO38616.1"/>
    </source>
</evidence>
<dbReference type="Pfam" id="PF13180">
    <property type="entry name" value="PDZ_2"/>
    <property type="match status" value="1"/>
</dbReference>
<dbReference type="InterPro" id="IPR001478">
    <property type="entry name" value="PDZ"/>
</dbReference>
<sequence>MNRLLHSLPSMALAYLCCAPLLTDGTARAGTLPSFAPATPLVTTGPVSFAPLVRKVVPAVVNIAVTRDDSAANSHHKLPSSVKGTPLERRYRERMRHHGDELLEAGSGFVVDPSGFIVTNGHVVEDADTITVSLTNGKEFTATLVGVDPLTDIAVIKIISPEALPYVEWGDSRQVQVGDWIMAAGNPFGLGSSVTAGIVSARGRDIGASPFDDFLQLDAPINPGNSGGPTFNLAGQVVALNTAIVSPTGGSVGLGFSIPSEIVIPIVETLRQTGHIDRGWLGATLDDVVTHNGAKVTEVDRDSPAARGGLHRGDIITMLNGEHVDTARAMIRAIAVAKPGSDAALAILRNNHPQTLTIRVGLRPVSEDGGFH</sequence>
<dbReference type="SMART" id="SM00228">
    <property type="entry name" value="PDZ"/>
    <property type="match status" value="1"/>
</dbReference>
<dbReference type="Gene3D" id="2.30.42.10">
    <property type="match status" value="1"/>
</dbReference>
<gene>
    <name evidence="7" type="primary">degP</name>
    <name evidence="7" type="ORF">AGA_1222</name>
    <name evidence="8" type="ORF">GOB80_02755</name>
</gene>
<keyword evidence="10" id="KW-1185">Reference proteome</keyword>
<dbReference type="PRINTS" id="PR00834">
    <property type="entry name" value="PROTEASES2C"/>
</dbReference>
<comment type="similarity">
    <text evidence="1">Belongs to the peptidase S1C family.</text>
</comment>
<evidence type="ECO:0000313" key="10">
    <source>
        <dbReference type="Proteomes" id="UP000657200"/>
    </source>
</evidence>
<evidence type="ECO:0000256" key="3">
    <source>
        <dbReference type="ARBA" id="ARBA00022801"/>
    </source>
</evidence>
<dbReference type="EMBL" id="LN609302">
    <property type="protein sequence ID" value="CEF55185.1"/>
    <property type="molecule type" value="Genomic_DNA"/>
</dbReference>
<keyword evidence="2 7" id="KW-0645">Protease</keyword>
<dbReference type="GO" id="GO:0006508">
    <property type="term" value="P:proteolysis"/>
    <property type="evidence" value="ECO:0007669"/>
    <property type="project" value="UniProtKB-KW"/>
</dbReference>
<dbReference type="PANTHER" id="PTHR22939:SF129">
    <property type="entry name" value="SERINE PROTEASE HTRA2, MITOCHONDRIAL"/>
    <property type="match status" value="1"/>
</dbReference>
<dbReference type="InterPro" id="IPR036034">
    <property type="entry name" value="PDZ_sf"/>
</dbReference>
<name>A0A0U4YBK3_9PROT</name>
<feature type="chain" id="PRO_5006854509" evidence="5">
    <location>
        <begin position="30"/>
        <end position="372"/>
    </location>
</feature>
<dbReference type="InterPro" id="IPR009003">
    <property type="entry name" value="Peptidase_S1_PA"/>
</dbReference>
<evidence type="ECO:0000256" key="4">
    <source>
        <dbReference type="ARBA" id="ARBA00022825"/>
    </source>
</evidence>
<dbReference type="Pfam" id="PF13365">
    <property type="entry name" value="Trypsin_2"/>
    <property type="match status" value="1"/>
</dbReference>
<keyword evidence="7" id="KW-0560">Oxidoreductase</keyword>
<dbReference type="AlphaFoldDB" id="A0A0U4YBK3"/>
<dbReference type="GO" id="GO:0032440">
    <property type="term" value="F:2-alkenal reductase [NAD(P)H] activity"/>
    <property type="evidence" value="ECO:0007669"/>
    <property type="project" value="UniProtKB-EC"/>
</dbReference>
<dbReference type="OrthoDB" id="9758917at2"/>
<reference evidence="7" key="2">
    <citation type="submission" date="2014-09" db="EMBL/GenBank/DDBJ databases">
        <authorList>
            <person name="Magalhaes I.L.F."/>
            <person name="Oliveira U."/>
            <person name="Santos F.R."/>
            <person name="Vidigal T.H.D.A."/>
            <person name="Brescovit A.D."/>
            <person name="Santos A.J."/>
        </authorList>
    </citation>
    <scope>NUCLEOTIDE SEQUENCE</scope>
    <source>
        <strain evidence="7">LMG 23848T</strain>
    </source>
</reference>
<keyword evidence="4" id="KW-0720">Serine protease</keyword>
<protein>
    <submittedName>
        <fullName evidence="8">PDZ domain-containing protein</fullName>
    </submittedName>
    <submittedName>
        <fullName evidence="7">Protease Do</fullName>
        <ecNumber evidence="7">1.3.1.74</ecNumber>
    </submittedName>
</protein>
<evidence type="ECO:0000313" key="9">
    <source>
        <dbReference type="Proteomes" id="UP000068250"/>
    </source>
</evidence>
<keyword evidence="5" id="KW-0732">Signal</keyword>
<dbReference type="GO" id="GO:0004252">
    <property type="term" value="F:serine-type endopeptidase activity"/>
    <property type="evidence" value="ECO:0007669"/>
    <property type="project" value="InterPro"/>
</dbReference>
<dbReference type="PANTHER" id="PTHR22939">
    <property type="entry name" value="SERINE PROTEASE FAMILY S1C HTRA-RELATED"/>
    <property type="match status" value="1"/>
</dbReference>
<organism evidence="7 9">
    <name type="scientific">Acetobacter ghanensis</name>
    <dbReference type="NCBI Taxonomy" id="431306"/>
    <lineage>
        <taxon>Bacteria</taxon>
        <taxon>Pseudomonadati</taxon>
        <taxon>Pseudomonadota</taxon>
        <taxon>Alphaproteobacteria</taxon>
        <taxon>Acetobacterales</taxon>
        <taxon>Acetobacteraceae</taxon>
        <taxon>Acetobacter</taxon>
    </lineage>
</organism>
<evidence type="ECO:0000256" key="5">
    <source>
        <dbReference type="SAM" id="SignalP"/>
    </source>
</evidence>
<proteinExistence type="inferred from homology"/>
<dbReference type="PATRIC" id="fig|431306.5.peg.1243"/>
<reference evidence="9" key="1">
    <citation type="submission" date="2014-09" db="EMBL/GenBank/DDBJ databases">
        <authorList>
            <person name="Illeghems K.G."/>
        </authorList>
    </citation>
    <scope>NUCLEOTIDE SEQUENCE [LARGE SCALE GENOMIC DNA]</scope>
    <source>
        <strain evidence="9">LMG 23848T</strain>
    </source>
</reference>
<evidence type="ECO:0000256" key="1">
    <source>
        <dbReference type="ARBA" id="ARBA00010541"/>
    </source>
</evidence>
<dbReference type="SUPFAM" id="SSF50156">
    <property type="entry name" value="PDZ domain-like"/>
    <property type="match status" value="1"/>
</dbReference>
<dbReference type="Gene3D" id="2.40.10.120">
    <property type="match status" value="1"/>
</dbReference>